<feature type="compositionally biased region" description="Polar residues" evidence="1">
    <location>
        <begin position="611"/>
        <end position="625"/>
    </location>
</feature>
<proteinExistence type="predicted"/>
<gene>
    <name evidence="2" type="ORF">NLJ89_g3922</name>
</gene>
<feature type="compositionally biased region" description="Polar residues" evidence="1">
    <location>
        <begin position="203"/>
        <end position="219"/>
    </location>
</feature>
<feature type="compositionally biased region" description="Basic and acidic residues" evidence="1">
    <location>
        <begin position="868"/>
        <end position="880"/>
    </location>
</feature>
<feature type="region of interest" description="Disordered" evidence="1">
    <location>
        <begin position="1077"/>
        <end position="1097"/>
    </location>
</feature>
<comment type="caution">
    <text evidence="2">The sequence shown here is derived from an EMBL/GenBank/DDBJ whole genome shotgun (WGS) entry which is preliminary data.</text>
</comment>
<feature type="compositionally biased region" description="Polar residues" evidence="1">
    <location>
        <begin position="525"/>
        <end position="545"/>
    </location>
</feature>
<keyword evidence="3" id="KW-1185">Reference proteome</keyword>
<feature type="compositionally biased region" description="Pro residues" evidence="1">
    <location>
        <begin position="445"/>
        <end position="457"/>
    </location>
</feature>
<evidence type="ECO:0000256" key="1">
    <source>
        <dbReference type="SAM" id="MobiDB-lite"/>
    </source>
</evidence>
<feature type="compositionally biased region" description="Polar residues" evidence="1">
    <location>
        <begin position="637"/>
        <end position="649"/>
    </location>
</feature>
<dbReference type="OrthoDB" id="3199820at2759"/>
<name>A0A9W8MYA3_9AGAR</name>
<sequence>MAEKKTSLRVLYTINSSVQYILARSYAPVPVAVIPPIEDETPASSSTVSKSEPLYASVSLRTCLDTICRSSPELTMVDNTRDFSIYVLDPLESNSAPPPVCITNSSGDTALSAPPPDHPRGVAVGLGLMSWALMEDEEAAVVVGTLVKQGTRQEALEVIFSLRETAGMKKPQWGISLISSQPPSSQESVSSFSSSKGEEASLYSRQSVAPSIASHSNPSYHDEATRETLASIQQRSRPKTKPPKTARLSTVPVTGSDKLMDADTYIGPTKKKGRPKTTNAEPKSAPFQHNAIASGSGLTKPEVIVIDSDGEGEGGIPIPTSGIQPPSSGVTVMSTKSKRSKQHPATPPFPTDPLVRCSLQPSETFAQVKVEPEESDPGLGPLLLSNQGVTPENFEYLSVISSMDSADPHFIDKRYQDPAVAYLLKQFVANFRATHAAPTTVASAPTPPAPPPLPPSHSPQERRRSSSSSQSDIIILDKENVNPVAFKKSAGKDSYDGGCSDPAIPVMLLSRQNSHSDRSRGLGGTSRSNEQQSAMVSTNQPTPTSRFGRKRTLSDTMDEKERRNKGKQRGRGERRDDHRHSSSQLPRPSASTDALRHYPRFRDLDQPRVEQPSNYYRTPLESWTSPPRLPPERHETGNATPEPSCSTSPIRPPTPQLPRVSASSPVRAPRQSIRKGYSVPAWAVTNTATQPRLSEDAQRSLAELAEKKKQEKRERSKLKRNRSSSMPQSSMRPPEAPAQRVPKPAEPLRGPIAASNAGPLIASTTTIAFPIVASSRPSSPPLNPIAIPKTPKTPMRNRSVRATPGGENDSLFTPGPASGSLFGSAYSRHSPQGSPPSYLTSPLGNRKKQRLSSSSDRSPKPLTYLADSEDRQEVKTAPEREAEDALDDPTCPPDSLPIASSDIDVDVPQQTSVDERTSVDDDPTTPVKQHWPGLPPSSPPPPSSPMLQPESDDEMAEVPIATSDSEADADMSNFEWDATSPTGNSPAYSNDQFTTPMDNDIFSFFSADGPYQSLDQHVAFPSMDLFEQYTHLNAQSDDLQAFAVPADSNLGVALGNGLGSLDFGEFFNAVGPLVENSIHPPPQSTNDDLGPLAEGDNNSFGEVDIDHAKFSADMRALLGGCVL</sequence>
<evidence type="ECO:0000313" key="3">
    <source>
        <dbReference type="Proteomes" id="UP001148786"/>
    </source>
</evidence>
<evidence type="ECO:0000313" key="2">
    <source>
        <dbReference type="EMBL" id="KAJ3511742.1"/>
    </source>
</evidence>
<reference evidence="2" key="1">
    <citation type="submission" date="2022-07" db="EMBL/GenBank/DDBJ databases">
        <title>Genome Sequence of Agrocybe chaxingu.</title>
        <authorList>
            <person name="Buettner E."/>
        </authorList>
    </citation>
    <scope>NUCLEOTIDE SEQUENCE</scope>
    <source>
        <strain evidence="2">MP-N11</strain>
    </source>
</reference>
<feature type="compositionally biased region" description="Basic and acidic residues" evidence="1">
    <location>
        <begin position="570"/>
        <end position="580"/>
    </location>
</feature>
<dbReference type="EMBL" id="JANKHO010000307">
    <property type="protein sequence ID" value="KAJ3511742.1"/>
    <property type="molecule type" value="Genomic_DNA"/>
</dbReference>
<feature type="compositionally biased region" description="Basic and acidic residues" evidence="1">
    <location>
        <begin position="693"/>
        <end position="714"/>
    </location>
</feature>
<feature type="region of interest" description="Disordered" evidence="1">
    <location>
        <begin position="773"/>
        <end position="954"/>
    </location>
</feature>
<feature type="compositionally biased region" description="Pro residues" evidence="1">
    <location>
        <begin position="933"/>
        <end position="944"/>
    </location>
</feature>
<dbReference type="Proteomes" id="UP001148786">
    <property type="component" value="Unassembled WGS sequence"/>
</dbReference>
<feature type="region of interest" description="Disordered" evidence="1">
    <location>
        <begin position="513"/>
        <end position="760"/>
    </location>
</feature>
<dbReference type="AlphaFoldDB" id="A0A9W8MYA3"/>
<feature type="region of interest" description="Disordered" evidence="1">
    <location>
        <begin position="440"/>
        <end position="476"/>
    </location>
</feature>
<organism evidence="2 3">
    <name type="scientific">Agrocybe chaxingu</name>
    <dbReference type="NCBI Taxonomy" id="84603"/>
    <lineage>
        <taxon>Eukaryota</taxon>
        <taxon>Fungi</taxon>
        <taxon>Dikarya</taxon>
        <taxon>Basidiomycota</taxon>
        <taxon>Agaricomycotina</taxon>
        <taxon>Agaricomycetes</taxon>
        <taxon>Agaricomycetidae</taxon>
        <taxon>Agaricales</taxon>
        <taxon>Agaricineae</taxon>
        <taxon>Strophariaceae</taxon>
        <taxon>Agrocybe</taxon>
    </lineage>
</organism>
<accession>A0A9W8MYA3</accession>
<protein>
    <submittedName>
        <fullName evidence="2">Uncharacterized protein</fullName>
    </submittedName>
</protein>
<feature type="compositionally biased region" description="Polar residues" evidence="1">
    <location>
        <begin position="827"/>
        <end position="843"/>
    </location>
</feature>
<feature type="compositionally biased region" description="Basic and acidic residues" evidence="1">
    <location>
        <begin position="594"/>
        <end position="608"/>
    </location>
</feature>
<feature type="region of interest" description="Disordered" evidence="1">
    <location>
        <begin position="201"/>
        <end position="294"/>
    </location>
</feature>
<feature type="compositionally biased region" description="Polar residues" evidence="1">
    <location>
        <begin position="583"/>
        <end position="592"/>
    </location>
</feature>
<feature type="compositionally biased region" description="Low complexity" evidence="1">
    <location>
        <begin position="723"/>
        <end position="733"/>
    </location>
</feature>